<dbReference type="EMBL" id="ABXB03000003">
    <property type="protein sequence ID" value="EFA22738.1"/>
    <property type="molecule type" value="Genomic_DNA"/>
</dbReference>
<comment type="caution">
    <text evidence="1">The sequence shown here is derived from an EMBL/GenBank/DDBJ whole genome shotgun (WGS) entry which is preliminary data.</text>
</comment>
<evidence type="ECO:0008006" key="3">
    <source>
        <dbReference type="Google" id="ProtNLM"/>
    </source>
</evidence>
<dbReference type="AlphaFoldDB" id="D1NV87"/>
<dbReference type="Pfam" id="PF14281">
    <property type="entry name" value="PDDEXK_4"/>
    <property type="match status" value="1"/>
</dbReference>
<accession>D1NV87</accession>
<dbReference type="RefSeq" id="WP_006295227.1">
    <property type="nucleotide sequence ID" value="NZ_ABXB03000003.1"/>
</dbReference>
<protein>
    <recommendedName>
        <fullName evidence="3">PD-(D/E)XK nuclease superfamily protein</fullName>
    </recommendedName>
</protein>
<proteinExistence type="predicted"/>
<organism evidence="1 2">
    <name type="scientific">Bifidobacterium gallicum DSM 20093 = LMG 11596</name>
    <dbReference type="NCBI Taxonomy" id="561180"/>
    <lineage>
        <taxon>Bacteria</taxon>
        <taxon>Bacillati</taxon>
        <taxon>Actinomycetota</taxon>
        <taxon>Actinomycetes</taxon>
        <taxon>Bifidobacteriales</taxon>
        <taxon>Bifidobacteriaceae</taxon>
        <taxon>Bifidobacterium</taxon>
    </lineage>
</organism>
<dbReference type="Proteomes" id="UP000003656">
    <property type="component" value="Unassembled WGS sequence"/>
</dbReference>
<evidence type="ECO:0000313" key="2">
    <source>
        <dbReference type="Proteomes" id="UP000003656"/>
    </source>
</evidence>
<gene>
    <name evidence="1" type="ORF">BIFGAL_03771</name>
</gene>
<sequence length="471" mass="52887">MSNNEKNAMEGLISQLEQLAQQPKTQALLLDAKTPNFWSILEYGRESYETRFCKMLRWLLDPTANHGLGDAAMRWIANYAGVELTQSGDTYVPDDQDGAETEALGNHIDVFAHDRSAGLLVVIEAKMGSDEHESDIVEAVVEEQDAEGKVVKCKKKVSQLEKYYETVDGHALYGDKRSYPHAVYLFLTIDGHRPPSFPENEEEYSQWQYQWHDMSYADLVSMLDDLLPKLTDLDAMKLVKDFRINTQSKLDLEDDAFSAFEPYKENIDLLHTYFVGDNDEDGGDDSSMQEVQEAGQAFQLALGDRMPFQDAKMLVGRVYEALCAGKQVHTKNVGAQRLVRRIFNLYALNKLPGADDSTTYGKEPKESRISPTDSEAGNNIVEIKMTSGKGQGLTFFPAEGTGEDPVYLSGDTRGVFPNDPISVPRGMNLPRIVKSDVKTLQAMDDESLRAQINTWIQQSRAIAKARREKRS</sequence>
<reference evidence="1 2" key="1">
    <citation type="submission" date="2009-11" db="EMBL/GenBank/DDBJ databases">
        <authorList>
            <person name="Weinstock G."/>
            <person name="Sodergren E."/>
            <person name="Clifton S."/>
            <person name="Fulton L."/>
            <person name="Fulton B."/>
            <person name="Courtney L."/>
            <person name="Fronick C."/>
            <person name="Harrison M."/>
            <person name="Strong C."/>
            <person name="Farmer C."/>
            <person name="Delahaunty K."/>
            <person name="Markovic C."/>
            <person name="Hall O."/>
            <person name="Minx P."/>
            <person name="Tomlinson C."/>
            <person name="Mitreva M."/>
            <person name="Nelson J."/>
            <person name="Hou S."/>
            <person name="Wollam A."/>
            <person name="Pepin K.H."/>
            <person name="Johnson M."/>
            <person name="Bhonagiri V."/>
            <person name="Nash W.E."/>
            <person name="Warren W."/>
            <person name="Chinwalla A."/>
            <person name="Mardis E.R."/>
            <person name="Wilson R.K."/>
        </authorList>
    </citation>
    <scope>NUCLEOTIDE SEQUENCE [LARGE SCALE GENOMIC DNA]</scope>
    <source>
        <strain evidence="1 2">DSM 20093</strain>
    </source>
</reference>
<evidence type="ECO:0000313" key="1">
    <source>
        <dbReference type="EMBL" id="EFA22738.1"/>
    </source>
</evidence>
<dbReference type="InterPro" id="IPR029470">
    <property type="entry name" value="PDDEXK_4"/>
</dbReference>
<name>D1NV87_9BIFI</name>